<dbReference type="GO" id="GO:0016757">
    <property type="term" value="F:glycosyltransferase activity"/>
    <property type="evidence" value="ECO:0007669"/>
    <property type="project" value="InterPro"/>
</dbReference>
<organism evidence="2 3">
    <name type="scientific">Serratia marcescens</name>
    <dbReference type="NCBI Taxonomy" id="615"/>
    <lineage>
        <taxon>Bacteria</taxon>
        <taxon>Pseudomonadati</taxon>
        <taxon>Pseudomonadota</taxon>
        <taxon>Gammaproteobacteria</taxon>
        <taxon>Enterobacterales</taxon>
        <taxon>Yersiniaceae</taxon>
        <taxon>Serratia</taxon>
    </lineage>
</organism>
<evidence type="ECO:0000313" key="2">
    <source>
        <dbReference type="EMBL" id="OKB64588.1"/>
    </source>
</evidence>
<gene>
    <name evidence="2" type="ORF">BHU62_21925</name>
</gene>
<dbReference type="RefSeq" id="WP_073534647.1">
    <property type="nucleotide sequence ID" value="NZ_MJAO01000033.1"/>
</dbReference>
<evidence type="ECO:0000313" key="3">
    <source>
        <dbReference type="Proteomes" id="UP000185770"/>
    </source>
</evidence>
<proteinExistence type="predicted"/>
<dbReference type="SUPFAM" id="SSF53448">
    <property type="entry name" value="Nucleotide-diphospho-sugar transferases"/>
    <property type="match status" value="1"/>
</dbReference>
<dbReference type="Proteomes" id="UP000185770">
    <property type="component" value="Unassembled WGS sequence"/>
</dbReference>
<dbReference type="EMBL" id="MJAO01000033">
    <property type="protein sequence ID" value="OKB64588.1"/>
    <property type="molecule type" value="Genomic_DNA"/>
</dbReference>
<evidence type="ECO:0000259" key="1">
    <source>
        <dbReference type="Pfam" id="PF12919"/>
    </source>
</evidence>
<comment type="caution">
    <text evidence="2">The sequence shown here is derived from an EMBL/GenBank/DDBJ whole genome shotgun (WGS) entry which is preliminary data.</text>
</comment>
<sequence length="436" mass="49858">MMKPDYECEGFKEAINVIKAKGFKKTKVPDKIHFVWIGDLYYSDMSYLKVWGDFNKDKSLFLWSDPSSSDINAFQQALKLFCDGLPGENDILSVRDKAFNYIWPKIKEGETFNDAACQFLNEINHGYGELRGGGKDISDDINVMDIQELFVNEFVIYKKFYYYELILRGNFACASDFVRLLILYNYGGIYIDVDTLPYIDNIYQKTNNLLNKHGIRHDESVYLAKTHAFLCVFNYIDEDVMGLNKYLKRVGGIDAAEVGCIFEAMISDLDSCNRSQIAALGDVFVYDNLISISTVKFIHGVFFNNIIASAPGSRLLKNLLKRVEFNFRYIESNKGIFVGDPEVSSSKDRYTAFSFLLNYRHDVISKNEFVTLYLSGPMLISNIIYRVICGLTGLHRILSIENLARLMQSEALGIGFQKQTLDTPLGIRSAWRNNNE</sequence>
<dbReference type="InterPro" id="IPR029044">
    <property type="entry name" value="Nucleotide-diphossugar_trans"/>
</dbReference>
<name>A0A1Q4NUN6_SERMA</name>
<dbReference type="InterPro" id="IPR024770">
    <property type="entry name" value="TcdA/TcdB_cat"/>
</dbReference>
<dbReference type="OrthoDB" id="8538761at2"/>
<feature type="domain" description="GT44" evidence="1">
    <location>
        <begin position="141"/>
        <end position="335"/>
    </location>
</feature>
<dbReference type="AlphaFoldDB" id="A0A1Q4NUN6"/>
<reference evidence="2 3" key="1">
    <citation type="submission" date="2016-09" db="EMBL/GenBank/DDBJ databases">
        <title>Serratia marcescens MSU-97 and epiphytic antimycotic-producing bacteria.</title>
        <authorList>
            <person name="Matilla M.A."/>
        </authorList>
    </citation>
    <scope>NUCLEOTIDE SEQUENCE [LARGE SCALE GENOMIC DNA]</scope>
    <source>
        <strain evidence="2 3">MSU-97</strain>
    </source>
</reference>
<dbReference type="Pfam" id="PF12919">
    <property type="entry name" value="TcdA_TcdB"/>
    <property type="match status" value="1"/>
</dbReference>
<keyword evidence="2" id="KW-0808">Transferase</keyword>
<dbReference type="Gene3D" id="3.90.550.20">
    <property type="match status" value="1"/>
</dbReference>
<accession>A0A1Q4NUN6</accession>
<protein>
    <submittedName>
        <fullName evidence="2">Glycosyl transferase</fullName>
    </submittedName>
</protein>